<sequence>MKKNYFLVNLVGIDLGSTYSCIGVWQNNRIEIIPNDQGYLTTPSYVAFKGMDTLIGDAAKNQVNINPHNTVFNVKRLIDRSFNDEEVQSDIKNGRPSIQVIFKGQKREFTPVEICSMILGKLKEIAEDYLGTIVNNAVITSPAYFNLSQCQAIKDAGLKAGLNVIRIIKDANAAAIAYGLLQKSIGERNVLIYDLGGGTFDVSLLTVEEGILQVKAVAGDTHLGGEDFDNRIVNHFVQEFKRKFKKDLKTNKRALCRLRIACEHAKRQLSTSLNISIEIESLFEGIDFYTTLTRTKFEELNQDLFRATLGPVEKVLRDSNIDKSQIHEIVLVGGSSRIPKIQKMVFEFFNGKVPNNSLNPDEAIAYGAAFQAAILSGDASAINTNLLLLDVNAFSLGIETVGGVMTPLIKRNTKVPVMKSEIFSTTSNNQPGVLIQVYEGERARTKDNNLLGKFQLTGIPKSPSVDKTTGLSNQITITNEENERIGIAVIGQAIQARGSFQVVNFSTNIFEIVKKLFG</sequence>
<keyword evidence="4" id="KW-0143">Chaperone</keyword>
<dbReference type="EMBL" id="CAJVPP010005010">
    <property type="protein sequence ID" value="CAG8658657.1"/>
    <property type="molecule type" value="Genomic_DNA"/>
</dbReference>
<evidence type="ECO:0000256" key="3">
    <source>
        <dbReference type="ARBA" id="ARBA00022840"/>
    </source>
</evidence>
<dbReference type="Pfam" id="PF00012">
    <property type="entry name" value="HSP70"/>
    <property type="match status" value="1"/>
</dbReference>
<dbReference type="Proteomes" id="UP000789375">
    <property type="component" value="Unassembled WGS sequence"/>
</dbReference>
<evidence type="ECO:0000256" key="2">
    <source>
        <dbReference type="ARBA" id="ARBA00022741"/>
    </source>
</evidence>
<dbReference type="Gene3D" id="3.30.30.30">
    <property type="match status" value="1"/>
</dbReference>
<dbReference type="InterPro" id="IPR043129">
    <property type="entry name" value="ATPase_NBD"/>
</dbReference>
<name>A0A9N9E163_FUNMO</name>
<dbReference type="PRINTS" id="PR00301">
    <property type="entry name" value="HEATSHOCK70"/>
</dbReference>
<dbReference type="PROSITE" id="PS01036">
    <property type="entry name" value="HSP70_3"/>
    <property type="match status" value="1"/>
</dbReference>
<keyword evidence="3 5" id="KW-0067">ATP-binding</keyword>
<dbReference type="FunFam" id="3.90.640.10:FF:000134">
    <property type="entry name" value="Heat shock cognate 71 kDa protein"/>
    <property type="match status" value="1"/>
</dbReference>
<dbReference type="Gene3D" id="2.60.34.10">
    <property type="entry name" value="Substrate Binding Domain Of DNAk, Chain A, domain 1"/>
    <property type="match status" value="1"/>
</dbReference>
<proteinExistence type="inferred from homology"/>
<dbReference type="SUPFAM" id="SSF100920">
    <property type="entry name" value="Heat shock protein 70kD (HSP70), peptide-binding domain"/>
    <property type="match status" value="1"/>
</dbReference>
<dbReference type="GO" id="GO:0005524">
    <property type="term" value="F:ATP binding"/>
    <property type="evidence" value="ECO:0007669"/>
    <property type="project" value="UniProtKB-KW"/>
</dbReference>
<evidence type="ECO:0000313" key="6">
    <source>
        <dbReference type="EMBL" id="CAG8658657.1"/>
    </source>
</evidence>
<feature type="non-terminal residue" evidence="6">
    <location>
        <position position="1"/>
    </location>
</feature>
<dbReference type="AlphaFoldDB" id="A0A9N9E163"/>
<evidence type="ECO:0000256" key="5">
    <source>
        <dbReference type="RuleBase" id="RU003322"/>
    </source>
</evidence>
<dbReference type="PROSITE" id="PS00329">
    <property type="entry name" value="HSP70_2"/>
    <property type="match status" value="1"/>
</dbReference>
<keyword evidence="2 5" id="KW-0547">Nucleotide-binding</keyword>
<gene>
    <name evidence="6" type="ORF">FMOSSE_LOCUS11831</name>
</gene>
<reference evidence="6" key="1">
    <citation type="submission" date="2021-06" db="EMBL/GenBank/DDBJ databases">
        <authorList>
            <person name="Kallberg Y."/>
            <person name="Tangrot J."/>
            <person name="Rosling A."/>
        </authorList>
    </citation>
    <scope>NUCLEOTIDE SEQUENCE</scope>
    <source>
        <strain evidence="6">87-6 pot B 2015</strain>
    </source>
</reference>
<dbReference type="InterPro" id="IPR013126">
    <property type="entry name" value="Hsp_70_fam"/>
</dbReference>
<evidence type="ECO:0000313" key="7">
    <source>
        <dbReference type="Proteomes" id="UP000789375"/>
    </source>
</evidence>
<dbReference type="GO" id="GO:0140662">
    <property type="term" value="F:ATP-dependent protein folding chaperone"/>
    <property type="evidence" value="ECO:0007669"/>
    <property type="project" value="InterPro"/>
</dbReference>
<dbReference type="InterPro" id="IPR018181">
    <property type="entry name" value="Heat_shock_70_CS"/>
</dbReference>
<dbReference type="FunFam" id="3.30.30.30:FF:000005">
    <property type="entry name" value="Heat shock protein ssb1"/>
    <property type="match status" value="1"/>
</dbReference>
<organism evidence="6 7">
    <name type="scientific">Funneliformis mosseae</name>
    <name type="common">Endomycorrhizal fungus</name>
    <name type="synonym">Glomus mosseae</name>
    <dbReference type="NCBI Taxonomy" id="27381"/>
    <lineage>
        <taxon>Eukaryota</taxon>
        <taxon>Fungi</taxon>
        <taxon>Fungi incertae sedis</taxon>
        <taxon>Mucoromycota</taxon>
        <taxon>Glomeromycotina</taxon>
        <taxon>Glomeromycetes</taxon>
        <taxon>Glomerales</taxon>
        <taxon>Glomeraceae</taxon>
        <taxon>Funneliformis</taxon>
    </lineage>
</organism>
<evidence type="ECO:0000256" key="1">
    <source>
        <dbReference type="ARBA" id="ARBA00007381"/>
    </source>
</evidence>
<comment type="caution">
    <text evidence="6">The sequence shown here is derived from an EMBL/GenBank/DDBJ whole genome shotgun (WGS) entry which is preliminary data.</text>
</comment>
<dbReference type="SUPFAM" id="SSF53067">
    <property type="entry name" value="Actin-like ATPase domain"/>
    <property type="match status" value="2"/>
</dbReference>
<dbReference type="InterPro" id="IPR029047">
    <property type="entry name" value="HSP70_peptide-bd_sf"/>
</dbReference>
<accession>A0A9N9E163</accession>
<keyword evidence="7" id="KW-1185">Reference proteome</keyword>
<protein>
    <submittedName>
        <fullName evidence="6">10155_t:CDS:1</fullName>
    </submittedName>
</protein>
<comment type="similarity">
    <text evidence="1 5">Belongs to the heat shock protein 70 family.</text>
</comment>
<dbReference type="PANTHER" id="PTHR19375">
    <property type="entry name" value="HEAT SHOCK PROTEIN 70KDA"/>
    <property type="match status" value="1"/>
</dbReference>
<evidence type="ECO:0000256" key="4">
    <source>
        <dbReference type="ARBA" id="ARBA00023186"/>
    </source>
</evidence>
<dbReference type="Gene3D" id="3.30.420.40">
    <property type="match status" value="2"/>
</dbReference>
<dbReference type="Gene3D" id="3.90.640.10">
    <property type="entry name" value="Actin, Chain A, domain 4"/>
    <property type="match status" value="1"/>
</dbReference>